<gene>
    <name evidence="4" type="ordered locus">VF_B0047</name>
</gene>
<dbReference type="PROSITE" id="PS51257">
    <property type="entry name" value="PROKAR_LIPOPROTEIN"/>
    <property type="match status" value="1"/>
</dbReference>
<evidence type="ECO:0000313" key="5">
    <source>
        <dbReference type="Proteomes" id="UP000000537"/>
    </source>
</evidence>
<name>Q5DY57_ALIF1</name>
<keyword evidence="4" id="KW-0614">Plasmid</keyword>
<dbReference type="HOGENOM" id="CLU_125850_0_0_6"/>
<dbReference type="SUPFAM" id="SSF103088">
    <property type="entry name" value="OmpA-like"/>
    <property type="match status" value="1"/>
</dbReference>
<proteinExistence type="predicted"/>
<dbReference type="PATRIC" id="fig|312309.11.peg.3817"/>
<dbReference type="Gene3D" id="3.30.1330.60">
    <property type="entry name" value="OmpA-like domain"/>
    <property type="match status" value="1"/>
</dbReference>
<evidence type="ECO:0000259" key="3">
    <source>
        <dbReference type="PROSITE" id="PS51123"/>
    </source>
</evidence>
<reference evidence="4 5" key="2">
    <citation type="journal article" date="2008" name="BMC Genomics">
        <title>Comparative genomics-based investigation of resequencing targets in Vibrio fischeri: focus on point miscalls and artefactual expansions.</title>
        <authorList>
            <person name="Mandel M.J."/>
            <person name="Stabb E.V."/>
            <person name="Ruby E.G."/>
        </authorList>
    </citation>
    <scope>NUCLEOTIDE SEQUENCE [LARGE SCALE GENOMIC DNA]</scope>
    <source>
        <strain evidence="5">ATCC 700601 / ES114</strain>
    </source>
</reference>
<protein>
    <submittedName>
        <fullName evidence="4">Outer membrane protein</fullName>
    </submittedName>
</protein>
<dbReference type="EMBL" id="CP000022">
    <property type="protein sequence ID" value="AAW88289.1"/>
    <property type="molecule type" value="Genomic_DNA"/>
</dbReference>
<dbReference type="eggNOG" id="COG2885">
    <property type="taxonomic scope" value="Bacteria"/>
</dbReference>
<dbReference type="KEGG" id="vfi:VF_B0047"/>
<dbReference type="AlphaFoldDB" id="Q5DY57"/>
<evidence type="ECO:0000256" key="1">
    <source>
        <dbReference type="PROSITE-ProRule" id="PRU00473"/>
    </source>
</evidence>
<dbReference type="EnsemblBacteria" id="AAW88289">
    <property type="protein sequence ID" value="AAW88289"/>
    <property type="gene ID" value="VF_B0047"/>
</dbReference>
<keyword evidence="5" id="KW-1185">Reference proteome</keyword>
<dbReference type="PROSITE" id="PS51123">
    <property type="entry name" value="OMPA_2"/>
    <property type="match status" value="1"/>
</dbReference>
<keyword evidence="1" id="KW-0472">Membrane</keyword>
<organism evidence="4 5">
    <name type="scientific">Aliivibrio fischeri (strain ATCC 700601 / ES114)</name>
    <name type="common">Vibrio fischeri</name>
    <dbReference type="NCBI Taxonomy" id="312309"/>
    <lineage>
        <taxon>Bacteria</taxon>
        <taxon>Pseudomonadati</taxon>
        <taxon>Pseudomonadota</taxon>
        <taxon>Gammaproteobacteria</taxon>
        <taxon>Vibrionales</taxon>
        <taxon>Vibrionaceae</taxon>
        <taxon>Aliivibrio</taxon>
    </lineage>
</organism>
<dbReference type="OrthoDB" id="5918793at2"/>
<geneLocation type="plasmid" evidence="4 5">
    <name>pES100</name>
</geneLocation>
<dbReference type="InterPro" id="IPR006665">
    <property type="entry name" value="OmpA-like"/>
</dbReference>
<feature type="chain" id="PRO_5004254508" evidence="2">
    <location>
        <begin position="19"/>
        <end position="182"/>
    </location>
</feature>
<dbReference type="Proteomes" id="UP000000537">
    <property type="component" value="Plasmid pES100"/>
</dbReference>
<dbReference type="GO" id="GO:0016020">
    <property type="term" value="C:membrane"/>
    <property type="evidence" value="ECO:0007669"/>
    <property type="project" value="UniProtKB-UniRule"/>
</dbReference>
<dbReference type="RefSeq" id="WP_011264007.1">
    <property type="nucleotide sequence ID" value="NC_006842.1"/>
</dbReference>
<reference evidence="4 5" key="1">
    <citation type="journal article" date="2005" name="Proc. Natl. Acad. Sci. U.S.A.">
        <title>Complete genome sequence of Vibrio fischeri: a symbiotic bacterium with pathogenic congeners.</title>
        <authorList>
            <person name="Ruby E.G."/>
            <person name="Urbanowski M."/>
            <person name="Campbell J."/>
            <person name="Dunn A."/>
            <person name="Faini M."/>
            <person name="Gunsalus R."/>
            <person name="Lostroh P."/>
            <person name="Lupp C."/>
            <person name="McCann J."/>
            <person name="Millikan D."/>
            <person name="Schaefer A."/>
            <person name="Stabb E."/>
            <person name="Stevens A."/>
            <person name="Visick K."/>
            <person name="Whistler C."/>
            <person name="Greenberg E.P."/>
        </authorList>
    </citation>
    <scope>NUCLEOTIDE SEQUENCE [LARGE SCALE GENOMIC DNA]</scope>
    <source>
        <strain evidence="5">ATCC 700601 / ES114</strain>
    </source>
</reference>
<evidence type="ECO:0000313" key="4">
    <source>
        <dbReference type="EMBL" id="AAW88289.1"/>
    </source>
</evidence>
<evidence type="ECO:0000256" key="2">
    <source>
        <dbReference type="SAM" id="SignalP"/>
    </source>
</evidence>
<feature type="signal peptide" evidence="2">
    <location>
        <begin position="1"/>
        <end position="18"/>
    </location>
</feature>
<accession>Q5DY57</accession>
<sequence>MKYSKFLFVGTLAVLVSACSNTPPDIHGREAQINDIQQETINAQSKQIAALNYKVQQLVENNFPSPMISVTPRLYQVYYPYNVSKLTVTPELRYSILKDAKQATRINLLGRTDGVRPTDSDKKVAMARAMFLRDYFVHNGIDPTLIYVNYASATDYADNNWSRIGRKNNRRVEIEIYPREED</sequence>
<feature type="domain" description="OmpA-like" evidence="3">
    <location>
        <begin position="66"/>
        <end position="180"/>
    </location>
</feature>
<dbReference type="GeneID" id="54166541"/>
<dbReference type="InterPro" id="IPR036737">
    <property type="entry name" value="OmpA-like_sf"/>
</dbReference>
<keyword evidence="2" id="KW-0732">Signal</keyword>